<dbReference type="OrthoDB" id="164032at2"/>
<dbReference type="RefSeq" id="WP_146359200.1">
    <property type="nucleotide sequence ID" value="NZ_VOBR01000037.1"/>
</dbReference>
<evidence type="ECO:0000313" key="4">
    <source>
        <dbReference type="EMBL" id="TWP45986.1"/>
    </source>
</evidence>
<dbReference type="InterPro" id="IPR000182">
    <property type="entry name" value="GNAT_dom"/>
</dbReference>
<sequence length="144" mass="15959">MRLTRAEARHADELTELVLSSKAYEGDYASILDGYRVTAGYVERNVVFLAERNGEVLGFYGLVVDSAELDIMFVANEAQGLGVGALLVEHMLDQARQRGISAVRVVSHPPAAGFYERMGARRIGVIPARPPEVRWERPELVFDV</sequence>
<dbReference type="PANTHER" id="PTHR43877">
    <property type="entry name" value="AMINOALKYLPHOSPHONATE N-ACETYLTRANSFERASE-RELATED-RELATED"/>
    <property type="match status" value="1"/>
</dbReference>
<dbReference type="EMBL" id="VOBR01000037">
    <property type="protein sequence ID" value="TWP45986.1"/>
    <property type="molecule type" value="Genomic_DNA"/>
</dbReference>
<keyword evidence="5" id="KW-1185">Reference proteome</keyword>
<dbReference type="CDD" id="cd04301">
    <property type="entry name" value="NAT_SF"/>
    <property type="match status" value="1"/>
</dbReference>
<evidence type="ECO:0000256" key="2">
    <source>
        <dbReference type="ARBA" id="ARBA00023315"/>
    </source>
</evidence>
<dbReference type="GO" id="GO:0016747">
    <property type="term" value="F:acyltransferase activity, transferring groups other than amino-acyl groups"/>
    <property type="evidence" value="ECO:0007669"/>
    <property type="project" value="InterPro"/>
</dbReference>
<reference evidence="4 5" key="1">
    <citation type="submission" date="2019-07" db="EMBL/GenBank/DDBJ databases">
        <title>Lentzea xizangensis sp. nov., isolated from Qinghai-Tibetan Plateau Soils.</title>
        <authorList>
            <person name="Huang J."/>
        </authorList>
    </citation>
    <scope>NUCLEOTIDE SEQUENCE [LARGE SCALE GENOMIC DNA]</scope>
    <source>
        <strain evidence="4 5">FXJ1.1311</strain>
    </source>
</reference>
<evidence type="ECO:0000256" key="1">
    <source>
        <dbReference type="ARBA" id="ARBA00022679"/>
    </source>
</evidence>
<gene>
    <name evidence="4" type="ORF">FKR81_37850</name>
</gene>
<protein>
    <submittedName>
        <fullName evidence="4">GNAT family N-acetyltransferase</fullName>
    </submittedName>
</protein>
<comment type="caution">
    <text evidence="4">The sequence shown here is derived from an EMBL/GenBank/DDBJ whole genome shotgun (WGS) entry which is preliminary data.</text>
</comment>
<name>A0A563EI40_9PSEU</name>
<keyword evidence="2" id="KW-0012">Acyltransferase</keyword>
<dbReference type="SUPFAM" id="SSF55729">
    <property type="entry name" value="Acyl-CoA N-acyltransferases (Nat)"/>
    <property type="match status" value="1"/>
</dbReference>
<evidence type="ECO:0000259" key="3">
    <source>
        <dbReference type="PROSITE" id="PS51186"/>
    </source>
</evidence>
<dbReference type="Pfam" id="PF00583">
    <property type="entry name" value="Acetyltransf_1"/>
    <property type="match status" value="1"/>
</dbReference>
<proteinExistence type="predicted"/>
<organism evidence="4 5">
    <name type="scientific">Lentzea tibetensis</name>
    <dbReference type="NCBI Taxonomy" id="2591470"/>
    <lineage>
        <taxon>Bacteria</taxon>
        <taxon>Bacillati</taxon>
        <taxon>Actinomycetota</taxon>
        <taxon>Actinomycetes</taxon>
        <taxon>Pseudonocardiales</taxon>
        <taxon>Pseudonocardiaceae</taxon>
        <taxon>Lentzea</taxon>
    </lineage>
</organism>
<evidence type="ECO:0000313" key="5">
    <source>
        <dbReference type="Proteomes" id="UP000316639"/>
    </source>
</evidence>
<dbReference type="InterPro" id="IPR050832">
    <property type="entry name" value="Bact_Acetyltransf"/>
</dbReference>
<keyword evidence="1 4" id="KW-0808">Transferase</keyword>
<dbReference type="AlphaFoldDB" id="A0A563EI40"/>
<feature type="domain" description="N-acetyltransferase" evidence="3">
    <location>
        <begin position="1"/>
        <end position="140"/>
    </location>
</feature>
<dbReference type="PROSITE" id="PS51186">
    <property type="entry name" value="GNAT"/>
    <property type="match status" value="1"/>
</dbReference>
<dbReference type="Proteomes" id="UP000316639">
    <property type="component" value="Unassembled WGS sequence"/>
</dbReference>
<dbReference type="Gene3D" id="3.40.630.30">
    <property type="match status" value="1"/>
</dbReference>
<accession>A0A563EI40</accession>
<dbReference type="InterPro" id="IPR016181">
    <property type="entry name" value="Acyl_CoA_acyltransferase"/>
</dbReference>
<dbReference type="PANTHER" id="PTHR43877:SF2">
    <property type="entry name" value="AMINOALKYLPHOSPHONATE N-ACETYLTRANSFERASE-RELATED"/>
    <property type="match status" value="1"/>
</dbReference>